<dbReference type="Proteomes" id="UP000554482">
    <property type="component" value="Unassembled WGS sequence"/>
</dbReference>
<dbReference type="EMBL" id="JABWDY010039739">
    <property type="protein sequence ID" value="KAF5178691.1"/>
    <property type="molecule type" value="Genomic_DNA"/>
</dbReference>
<evidence type="ECO:0000313" key="1">
    <source>
        <dbReference type="EMBL" id="KAF5178691.1"/>
    </source>
</evidence>
<protein>
    <submittedName>
        <fullName evidence="1">Rna pseudouridine synthase 3 protein</fullName>
    </submittedName>
</protein>
<organism evidence="1 2">
    <name type="scientific">Thalictrum thalictroides</name>
    <name type="common">Rue-anemone</name>
    <name type="synonym">Anemone thalictroides</name>
    <dbReference type="NCBI Taxonomy" id="46969"/>
    <lineage>
        <taxon>Eukaryota</taxon>
        <taxon>Viridiplantae</taxon>
        <taxon>Streptophyta</taxon>
        <taxon>Embryophyta</taxon>
        <taxon>Tracheophyta</taxon>
        <taxon>Spermatophyta</taxon>
        <taxon>Magnoliopsida</taxon>
        <taxon>Ranunculales</taxon>
        <taxon>Ranunculaceae</taxon>
        <taxon>Thalictroideae</taxon>
        <taxon>Thalictrum</taxon>
    </lineage>
</organism>
<keyword evidence="2" id="KW-1185">Reference proteome</keyword>
<evidence type="ECO:0000313" key="2">
    <source>
        <dbReference type="Proteomes" id="UP000554482"/>
    </source>
</evidence>
<accession>A0A7J6V1L9</accession>
<name>A0A7J6V1L9_THATH</name>
<reference evidence="1 2" key="1">
    <citation type="submission" date="2020-06" db="EMBL/GenBank/DDBJ databases">
        <title>Transcriptomic and genomic resources for Thalictrum thalictroides and T. hernandezii: Facilitating candidate gene discovery in an emerging model plant lineage.</title>
        <authorList>
            <person name="Arias T."/>
            <person name="Riano-Pachon D.M."/>
            <person name="Di Stilio V.S."/>
        </authorList>
    </citation>
    <scope>NUCLEOTIDE SEQUENCE [LARGE SCALE GENOMIC DNA]</scope>
    <source>
        <strain evidence="2">cv. WT478/WT964</strain>
        <tissue evidence="1">Leaves</tissue>
    </source>
</reference>
<proteinExistence type="predicted"/>
<dbReference type="AlphaFoldDB" id="A0A7J6V1L9"/>
<comment type="caution">
    <text evidence="1">The sequence shown here is derived from an EMBL/GenBank/DDBJ whole genome shotgun (WGS) entry which is preliminary data.</text>
</comment>
<gene>
    <name evidence="1" type="ORF">FRX31_031719</name>
</gene>
<sequence>MFSGKTLFHKFIHPTRRHYSRICPPPPSRAIPIIKVSNNIASLGFSKKDPKPQQLLSLPAFPAKLQHPLPGRNLGSHDGKPTHVTAVTWLKYYFDEIDGSVIQSHFNKELVQMECSDFSNSAEREQVKEQSLRKINPNEVMEVGAKIHVPVSVAETKISKRFNVIPSGTLYPNADEICKGL</sequence>